<dbReference type="Proteomes" id="UP000231987">
    <property type="component" value="Unassembled WGS sequence"/>
</dbReference>
<dbReference type="GO" id="GO:0016746">
    <property type="term" value="F:acyltransferase activity"/>
    <property type="evidence" value="ECO:0007669"/>
    <property type="project" value="UniProtKB-KW"/>
</dbReference>
<dbReference type="PANTHER" id="PTHR36449">
    <property type="entry name" value="ACETYLTRANSFERASE-RELATED"/>
    <property type="match status" value="1"/>
</dbReference>
<reference evidence="4 5" key="1">
    <citation type="submission" date="2017-06" db="EMBL/GenBank/DDBJ databases">
        <title>Ensifer strains isolated from leguminous trees and herbs display diverse denitrification phenotypes with some acting as strong N2O sinks.</title>
        <authorList>
            <person name="Woliy K."/>
            <person name="Mania D."/>
            <person name="Bakken L.R."/>
            <person name="Frostegard A."/>
        </authorList>
    </citation>
    <scope>NUCLEOTIDE SEQUENCE [LARGE SCALE GENOMIC DNA]</scope>
    <source>
        <strain evidence="4 5">AC50a</strain>
    </source>
</reference>
<protein>
    <submittedName>
        <fullName evidence="4">GNAT family N-acetyltransferase</fullName>
    </submittedName>
</protein>
<evidence type="ECO:0000313" key="5">
    <source>
        <dbReference type="Proteomes" id="UP000231987"/>
    </source>
</evidence>
<gene>
    <name evidence="4" type="ORF">CEJ86_29195</name>
</gene>
<evidence type="ECO:0000256" key="3">
    <source>
        <dbReference type="ARBA" id="ARBA00023315"/>
    </source>
</evidence>
<evidence type="ECO:0000256" key="1">
    <source>
        <dbReference type="ARBA" id="ARBA00022649"/>
    </source>
</evidence>
<dbReference type="AlphaFoldDB" id="A0A2J0YUI9"/>
<dbReference type="RefSeq" id="WP_100674543.1">
    <property type="nucleotide sequence ID" value="NZ_NJGD01000023.1"/>
</dbReference>
<dbReference type="SUPFAM" id="SSF55729">
    <property type="entry name" value="Acyl-CoA N-acyltransferases (Nat)"/>
    <property type="match status" value="1"/>
</dbReference>
<organism evidence="4 5">
    <name type="scientific">Rhizobium meliloti</name>
    <name type="common">Ensifer meliloti</name>
    <name type="synonym">Sinorhizobium meliloti</name>
    <dbReference type="NCBI Taxonomy" id="382"/>
    <lineage>
        <taxon>Bacteria</taxon>
        <taxon>Pseudomonadati</taxon>
        <taxon>Pseudomonadota</taxon>
        <taxon>Alphaproteobacteria</taxon>
        <taxon>Hyphomicrobiales</taxon>
        <taxon>Rhizobiaceae</taxon>
        <taxon>Sinorhizobium/Ensifer group</taxon>
        <taxon>Sinorhizobium</taxon>
    </lineage>
</organism>
<sequence length="175" mass="18744">MTLPVWNEEAIAKSHDRQSFDCGDPAMNDFLRRFARQSHEQNASKTFCAIDVATPNRVLGFYTLAPSAVKHDDVPASMTQGLAQHEVSGFKLARIATDVSVAGHGLGGQLLAAAALRCLRVASEAGGVLLIIDAKGERAARWYAGYGAEPLQNRPLTLVMPLVTFAADLKAKGLL</sequence>
<accession>A0A2J0YUI9</accession>
<dbReference type="Gene3D" id="3.40.630.30">
    <property type="match status" value="1"/>
</dbReference>
<keyword evidence="3" id="KW-0012">Acyltransferase</keyword>
<keyword evidence="1" id="KW-1277">Toxin-antitoxin system</keyword>
<name>A0A2J0YUI9_RHIML</name>
<evidence type="ECO:0000313" key="4">
    <source>
        <dbReference type="EMBL" id="PJR10561.1"/>
    </source>
</evidence>
<dbReference type="EMBL" id="NJGD01000023">
    <property type="protein sequence ID" value="PJR10561.1"/>
    <property type="molecule type" value="Genomic_DNA"/>
</dbReference>
<proteinExistence type="predicted"/>
<dbReference type="PANTHER" id="PTHR36449:SF1">
    <property type="entry name" value="ACETYLTRANSFERASE"/>
    <property type="match status" value="1"/>
</dbReference>
<keyword evidence="2 4" id="KW-0808">Transferase</keyword>
<evidence type="ECO:0000256" key="2">
    <source>
        <dbReference type="ARBA" id="ARBA00022679"/>
    </source>
</evidence>
<dbReference type="InterPro" id="IPR016181">
    <property type="entry name" value="Acyl_CoA_acyltransferase"/>
</dbReference>
<comment type="caution">
    <text evidence="4">The sequence shown here is derived from an EMBL/GenBank/DDBJ whole genome shotgun (WGS) entry which is preliminary data.</text>
</comment>